<dbReference type="PANTHER" id="PTHR30055:SF240">
    <property type="entry name" value="HTH-TYPE TRANSCRIPTIONAL REGULATOR ACRR"/>
    <property type="match status" value="1"/>
</dbReference>
<protein>
    <submittedName>
        <fullName evidence="7">TetR family transcriptional regulator</fullName>
    </submittedName>
</protein>
<keyword evidence="2" id="KW-0805">Transcription regulation</keyword>
<dbReference type="Gene3D" id="1.10.357.10">
    <property type="entry name" value="Tetracycline Repressor, domain 2"/>
    <property type="match status" value="1"/>
</dbReference>
<dbReference type="SUPFAM" id="SSF46689">
    <property type="entry name" value="Homeodomain-like"/>
    <property type="match status" value="1"/>
</dbReference>
<evidence type="ECO:0000256" key="4">
    <source>
        <dbReference type="ARBA" id="ARBA00023163"/>
    </source>
</evidence>
<dbReference type="PANTHER" id="PTHR30055">
    <property type="entry name" value="HTH-TYPE TRANSCRIPTIONAL REGULATOR RUTR"/>
    <property type="match status" value="1"/>
</dbReference>
<dbReference type="Pfam" id="PF00440">
    <property type="entry name" value="TetR_N"/>
    <property type="match status" value="1"/>
</dbReference>
<dbReference type="InterPro" id="IPR036271">
    <property type="entry name" value="Tet_transcr_reg_TetR-rel_C_sf"/>
</dbReference>
<dbReference type="RefSeq" id="WP_318643568.1">
    <property type="nucleotide sequence ID" value="NZ_CP137892.1"/>
</dbReference>
<dbReference type="InterPro" id="IPR009057">
    <property type="entry name" value="Homeodomain-like_sf"/>
</dbReference>
<organism evidence="7 8">
    <name type="scientific">Pseudomonas benzenivorans</name>
    <dbReference type="NCBI Taxonomy" id="556533"/>
    <lineage>
        <taxon>Bacteria</taxon>
        <taxon>Pseudomonadati</taxon>
        <taxon>Pseudomonadota</taxon>
        <taxon>Gammaproteobacteria</taxon>
        <taxon>Pseudomonadales</taxon>
        <taxon>Pseudomonadaceae</taxon>
        <taxon>Pseudomonas</taxon>
    </lineage>
</organism>
<dbReference type="Pfam" id="PF08361">
    <property type="entry name" value="TetR_C_2"/>
    <property type="match status" value="1"/>
</dbReference>
<dbReference type="Proteomes" id="UP001305928">
    <property type="component" value="Chromosome"/>
</dbReference>
<gene>
    <name evidence="7" type="ORF">SBP02_17120</name>
</gene>
<keyword evidence="1" id="KW-0678">Repressor</keyword>
<dbReference type="InterPro" id="IPR050109">
    <property type="entry name" value="HTH-type_TetR-like_transc_reg"/>
</dbReference>
<dbReference type="SUPFAM" id="SSF48498">
    <property type="entry name" value="Tetracyclin repressor-like, C-terminal domain"/>
    <property type="match status" value="1"/>
</dbReference>
<evidence type="ECO:0000256" key="5">
    <source>
        <dbReference type="PROSITE-ProRule" id="PRU00335"/>
    </source>
</evidence>
<dbReference type="EMBL" id="CP137892">
    <property type="protein sequence ID" value="WPC04471.1"/>
    <property type="molecule type" value="Genomic_DNA"/>
</dbReference>
<keyword evidence="4" id="KW-0804">Transcription</keyword>
<dbReference type="InterPro" id="IPR023772">
    <property type="entry name" value="DNA-bd_HTH_TetR-type_CS"/>
</dbReference>
<evidence type="ECO:0000256" key="1">
    <source>
        <dbReference type="ARBA" id="ARBA00022491"/>
    </source>
</evidence>
<sequence>MRRTKEQAEQTRCDILAAAETLFLQQGVAHTSLEQIARQAGVTRGAVYWHFANKADLFNAMLNQVRLPPEQMAERLSGCDGDASLLTLRDLIIEAIENLARDAQKRRIFTILLHRCEFTDELRDAELQRRLFVDAFIALVEALFAHPACRQRLHPGVTPRLAARALHAQIVGLFTDWTRDPLLFDPLQDSAGLIDAVLRGLLRDWQA</sequence>
<evidence type="ECO:0000256" key="3">
    <source>
        <dbReference type="ARBA" id="ARBA00023125"/>
    </source>
</evidence>
<feature type="domain" description="HTH tetR-type" evidence="6">
    <location>
        <begin position="9"/>
        <end position="69"/>
    </location>
</feature>
<name>A0ABZ0PTQ4_9PSED</name>
<dbReference type="PROSITE" id="PS50977">
    <property type="entry name" value="HTH_TETR_2"/>
    <property type="match status" value="1"/>
</dbReference>
<feature type="DNA-binding region" description="H-T-H motif" evidence="5">
    <location>
        <begin position="32"/>
        <end position="51"/>
    </location>
</feature>
<evidence type="ECO:0000313" key="8">
    <source>
        <dbReference type="Proteomes" id="UP001305928"/>
    </source>
</evidence>
<evidence type="ECO:0000259" key="6">
    <source>
        <dbReference type="PROSITE" id="PS50977"/>
    </source>
</evidence>
<proteinExistence type="predicted"/>
<dbReference type="PROSITE" id="PS01081">
    <property type="entry name" value="HTH_TETR_1"/>
    <property type="match status" value="1"/>
</dbReference>
<dbReference type="PRINTS" id="PR00455">
    <property type="entry name" value="HTHTETR"/>
</dbReference>
<dbReference type="InterPro" id="IPR013572">
    <property type="entry name" value="Tscrpt_reg_MAATS_C"/>
</dbReference>
<accession>A0ABZ0PTQ4</accession>
<keyword evidence="3 5" id="KW-0238">DNA-binding</keyword>
<evidence type="ECO:0000313" key="7">
    <source>
        <dbReference type="EMBL" id="WPC04471.1"/>
    </source>
</evidence>
<keyword evidence="8" id="KW-1185">Reference proteome</keyword>
<evidence type="ECO:0000256" key="2">
    <source>
        <dbReference type="ARBA" id="ARBA00023015"/>
    </source>
</evidence>
<reference evidence="7 8" key="1">
    <citation type="submission" date="2023-11" db="EMBL/GenBank/DDBJ databases">
        <title>Complete genome of Pseudomonas benzenivorans BA3361.</title>
        <authorList>
            <person name="Shin S.Y."/>
            <person name="Song J."/>
            <person name="Kang H."/>
        </authorList>
    </citation>
    <scope>NUCLEOTIDE SEQUENCE [LARGE SCALE GENOMIC DNA]</scope>
    <source>
        <strain evidence="7 8">HNIBRBA3361</strain>
    </source>
</reference>
<dbReference type="InterPro" id="IPR001647">
    <property type="entry name" value="HTH_TetR"/>
</dbReference>